<dbReference type="RefSeq" id="WP_265984561.1">
    <property type="nucleotide sequence ID" value="NZ_JAPHAV010000003.1"/>
</dbReference>
<name>A0ABT3QN56_9HYPH</name>
<feature type="domain" description="Calcium/calmodulin-dependent protein kinase II association-domain" evidence="2">
    <location>
        <begin position="40"/>
        <end position="157"/>
    </location>
</feature>
<dbReference type="Pfam" id="PF08332">
    <property type="entry name" value="CaMKII_AD"/>
    <property type="match status" value="1"/>
</dbReference>
<dbReference type="InterPro" id="IPR016887">
    <property type="entry name" value="UCP028470_steroid_isom-rel"/>
</dbReference>
<comment type="caution">
    <text evidence="3">The sequence shown here is derived from an EMBL/GenBank/DDBJ whole genome shotgun (WGS) entry which is preliminary data.</text>
</comment>
<accession>A0ABT3QN56</accession>
<proteinExistence type="predicted"/>
<evidence type="ECO:0000313" key="3">
    <source>
        <dbReference type="EMBL" id="MCX2697026.1"/>
    </source>
</evidence>
<dbReference type="InterPro" id="IPR011944">
    <property type="entry name" value="Steroid_delta5-4_isomerase"/>
</dbReference>
<dbReference type="NCBIfam" id="TIGR02246">
    <property type="entry name" value="SgcJ/EcaC family oxidoreductase"/>
    <property type="match status" value="1"/>
</dbReference>
<dbReference type="SUPFAM" id="SSF54427">
    <property type="entry name" value="NTF2-like"/>
    <property type="match status" value="1"/>
</dbReference>
<gene>
    <name evidence="3" type="ORF">OPR82_09570</name>
</gene>
<evidence type="ECO:0000259" key="2">
    <source>
        <dbReference type="Pfam" id="PF08332"/>
    </source>
</evidence>
<sequence length="159" mass="18146">MKKLLFLASVVFLAASPSMAAAKHHHPVTKANPQCVRTDKAQIATLFDRWNNSLRTGDARKVAANYARDSVLLPTMSNRVRKTDGERIDYFEHFLKEHPVGHIDSRTIRVGCNDAIDTGVYTFTFADGKKVQARYTFTYVWDHKRWLISSHHSSLMPEK</sequence>
<keyword evidence="4" id="KW-1185">Reference proteome</keyword>
<dbReference type="InterPro" id="IPR032710">
    <property type="entry name" value="NTF2-like_dom_sf"/>
</dbReference>
<keyword evidence="1" id="KW-0732">Signal</keyword>
<dbReference type="EMBL" id="JAPHAV010000003">
    <property type="protein sequence ID" value="MCX2697026.1"/>
    <property type="molecule type" value="Genomic_DNA"/>
</dbReference>
<evidence type="ECO:0000256" key="1">
    <source>
        <dbReference type="SAM" id="SignalP"/>
    </source>
</evidence>
<reference evidence="3 4" key="1">
    <citation type="submission" date="2022-11" db="EMBL/GenBank/DDBJ databases">
        <title>Brucella sp. YY2X, whole genome shotgun sequencing project.</title>
        <authorList>
            <person name="Yang Y."/>
        </authorList>
    </citation>
    <scope>NUCLEOTIDE SEQUENCE [LARGE SCALE GENOMIC DNA]</scope>
    <source>
        <strain evidence="3 4">YY2X</strain>
    </source>
</reference>
<protein>
    <submittedName>
        <fullName evidence="3">SgcJ/EcaC family oxidoreductase</fullName>
    </submittedName>
</protein>
<dbReference type="PIRSF" id="PIRSF028470">
    <property type="entry name" value="UCP028470"/>
    <property type="match status" value="1"/>
</dbReference>
<dbReference type="Gene3D" id="3.10.450.50">
    <property type="match status" value="1"/>
</dbReference>
<feature type="chain" id="PRO_5047136840" evidence="1">
    <location>
        <begin position="21"/>
        <end position="159"/>
    </location>
</feature>
<feature type="signal peptide" evidence="1">
    <location>
        <begin position="1"/>
        <end position="20"/>
    </location>
</feature>
<organism evidence="3 4">
    <name type="scientific">Ochrobactrum chromiisoli</name>
    <dbReference type="NCBI Taxonomy" id="2993941"/>
    <lineage>
        <taxon>Bacteria</taxon>
        <taxon>Pseudomonadati</taxon>
        <taxon>Pseudomonadota</taxon>
        <taxon>Alphaproteobacteria</taxon>
        <taxon>Hyphomicrobiales</taxon>
        <taxon>Brucellaceae</taxon>
        <taxon>Brucella/Ochrobactrum group</taxon>
        <taxon>Ochrobactrum</taxon>
    </lineage>
</organism>
<dbReference type="Proteomes" id="UP001301216">
    <property type="component" value="Unassembled WGS sequence"/>
</dbReference>
<evidence type="ECO:0000313" key="4">
    <source>
        <dbReference type="Proteomes" id="UP001301216"/>
    </source>
</evidence>
<dbReference type="InterPro" id="IPR013543">
    <property type="entry name" value="Ca/CaM-dep_prot_kinase-assoc"/>
</dbReference>